<dbReference type="OrthoDB" id="292497at2"/>
<organism evidence="3 4">
    <name type="scientific">Urbifossiella limnaea</name>
    <dbReference type="NCBI Taxonomy" id="2528023"/>
    <lineage>
        <taxon>Bacteria</taxon>
        <taxon>Pseudomonadati</taxon>
        <taxon>Planctomycetota</taxon>
        <taxon>Planctomycetia</taxon>
        <taxon>Gemmatales</taxon>
        <taxon>Gemmataceae</taxon>
        <taxon>Urbifossiella</taxon>
    </lineage>
</organism>
<dbReference type="KEGG" id="uli:ETAA1_41620"/>
<sequence precursor="true">MRTTILSAAALLGLAATAAAQQPGGFPSGGLNYGVPGYPTFNPQNAMPNIYNPRTQPLSPYLNLMRGGSPGVNYYYGVRPGTTGGGATYGAGGSGGVGPRAGGFQFQYTPDDALLLPEPGEGYVLPPAGHPTVFNNTLGYFPSGPGAGGAGMGGQRPRSGNTPVQQPRAGRR</sequence>
<keyword evidence="4" id="KW-1185">Reference proteome</keyword>
<evidence type="ECO:0000256" key="2">
    <source>
        <dbReference type="SAM" id="SignalP"/>
    </source>
</evidence>
<evidence type="ECO:0000256" key="1">
    <source>
        <dbReference type="SAM" id="MobiDB-lite"/>
    </source>
</evidence>
<evidence type="ECO:0000313" key="3">
    <source>
        <dbReference type="EMBL" id="QDU22186.1"/>
    </source>
</evidence>
<feature type="region of interest" description="Disordered" evidence="1">
    <location>
        <begin position="144"/>
        <end position="172"/>
    </location>
</feature>
<feature type="chain" id="PRO_5021769744" description="Translation initiation factor IF-2" evidence="2">
    <location>
        <begin position="21"/>
        <end position="172"/>
    </location>
</feature>
<reference evidence="3 4" key="1">
    <citation type="submission" date="2019-02" db="EMBL/GenBank/DDBJ databases">
        <title>Deep-cultivation of Planctomycetes and their phenomic and genomic characterization uncovers novel biology.</title>
        <authorList>
            <person name="Wiegand S."/>
            <person name="Jogler M."/>
            <person name="Boedeker C."/>
            <person name="Pinto D."/>
            <person name="Vollmers J."/>
            <person name="Rivas-Marin E."/>
            <person name="Kohn T."/>
            <person name="Peeters S.H."/>
            <person name="Heuer A."/>
            <person name="Rast P."/>
            <person name="Oberbeckmann S."/>
            <person name="Bunk B."/>
            <person name="Jeske O."/>
            <person name="Meyerdierks A."/>
            <person name="Storesund J.E."/>
            <person name="Kallscheuer N."/>
            <person name="Luecker S."/>
            <person name="Lage O.M."/>
            <person name="Pohl T."/>
            <person name="Merkel B.J."/>
            <person name="Hornburger P."/>
            <person name="Mueller R.-W."/>
            <person name="Bruemmer F."/>
            <person name="Labrenz M."/>
            <person name="Spormann A.M."/>
            <person name="Op den Camp H."/>
            <person name="Overmann J."/>
            <person name="Amann R."/>
            <person name="Jetten M.S.M."/>
            <person name="Mascher T."/>
            <person name="Medema M.H."/>
            <person name="Devos D.P."/>
            <person name="Kaster A.-K."/>
            <person name="Ovreas L."/>
            <person name="Rohde M."/>
            <person name="Galperin M.Y."/>
            <person name="Jogler C."/>
        </authorList>
    </citation>
    <scope>NUCLEOTIDE SEQUENCE [LARGE SCALE GENOMIC DNA]</scope>
    <source>
        <strain evidence="3 4">ETA_A1</strain>
    </source>
</reference>
<feature type="signal peptide" evidence="2">
    <location>
        <begin position="1"/>
        <end position="20"/>
    </location>
</feature>
<accession>A0A517XXE4</accession>
<feature type="compositionally biased region" description="Gly residues" evidence="1">
    <location>
        <begin position="145"/>
        <end position="154"/>
    </location>
</feature>
<dbReference type="RefSeq" id="WP_145241708.1">
    <property type="nucleotide sequence ID" value="NZ_CP036273.1"/>
</dbReference>
<dbReference type="AlphaFoldDB" id="A0A517XXE4"/>
<name>A0A517XXE4_9BACT</name>
<evidence type="ECO:0008006" key="5">
    <source>
        <dbReference type="Google" id="ProtNLM"/>
    </source>
</evidence>
<keyword evidence="2" id="KW-0732">Signal</keyword>
<gene>
    <name evidence="3" type="ORF">ETAA1_41620</name>
</gene>
<dbReference type="Proteomes" id="UP000319576">
    <property type="component" value="Chromosome"/>
</dbReference>
<dbReference type="EMBL" id="CP036273">
    <property type="protein sequence ID" value="QDU22186.1"/>
    <property type="molecule type" value="Genomic_DNA"/>
</dbReference>
<evidence type="ECO:0000313" key="4">
    <source>
        <dbReference type="Proteomes" id="UP000319576"/>
    </source>
</evidence>
<proteinExistence type="predicted"/>
<protein>
    <recommendedName>
        <fullName evidence="5">Translation initiation factor IF-2</fullName>
    </recommendedName>
</protein>